<dbReference type="AlphaFoldDB" id="A0A7T8JXB4"/>
<reference evidence="3" key="1">
    <citation type="submission" date="2021-01" db="EMBL/GenBank/DDBJ databases">
        <title>Caligus Genome Assembly.</title>
        <authorList>
            <person name="Gallardo-Escarate C."/>
        </authorList>
    </citation>
    <scope>NUCLEOTIDE SEQUENCE [LARGE SCALE GENOMIC DNA]</scope>
</reference>
<accession>A0A7T8JXB4</accession>
<proteinExistence type="predicted"/>
<evidence type="ECO:0000313" key="3">
    <source>
        <dbReference type="Proteomes" id="UP000595437"/>
    </source>
</evidence>
<evidence type="ECO:0000313" key="2">
    <source>
        <dbReference type="EMBL" id="QQP38667.1"/>
    </source>
</evidence>
<keyword evidence="3" id="KW-1185">Reference proteome</keyword>
<feature type="region of interest" description="Disordered" evidence="1">
    <location>
        <begin position="1"/>
        <end position="24"/>
    </location>
</feature>
<name>A0A7T8JXB4_CALRO</name>
<feature type="compositionally biased region" description="Basic and acidic residues" evidence="1">
    <location>
        <begin position="1"/>
        <end position="20"/>
    </location>
</feature>
<organism evidence="2 3">
    <name type="scientific">Caligus rogercresseyi</name>
    <name type="common">Sea louse</name>
    <dbReference type="NCBI Taxonomy" id="217165"/>
    <lineage>
        <taxon>Eukaryota</taxon>
        <taxon>Metazoa</taxon>
        <taxon>Ecdysozoa</taxon>
        <taxon>Arthropoda</taxon>
        <taxon>Crustacea</taxon>
        <taxon>Multicrustacea</taxon>
        <taxon>Hexanauplia</taxon>
        <taxon>Copepoda</taxon>
        <taxon>Siphonostomatoida</taxon>
        <taxon>Caligidae</taxon>
        <taxon>Caligus</taxon>
    </lineage>
</organism>
<dbReference type="EMBL" id="CP045902">
    <property type="protein sequence ID" value="QQP38667.1"/>
    <property type="molecule type" value="Genomic_DNA"/>
</dbReference>
<dbReference type="GO" id="GO:0000502">
    <property type="term" value="C:proteasome complex"/>
    <property type="evidence" value="ECO:0007669"/>
    <property type="project" value="UniProtKB-KW"/>
</dbReference>
<gene>
    <name evidence="2" type="ORF">FKW44_019310</name>
</gene>
<dbReference type="Proteomes" id="UP000595437">
    <property type="component" value="Chromosome 13"/>
</dbReference>
<keyword evidence="2" id="KW-0647">Proteasome</keyword>
<sequence>MMRNNDRTSVEVEERSDPPLRLHSPSALSDIIIMSPTNSNSKMDVDVESKINEIIVEGSGLLGPKMEVDYAETVNEKIPEAEALDEIPGISQKGPGGSI</sequence>
<protein>
    <submittedName>
        <fullName evidence="2">Proteasome (Prosome_ macropain) 26S subunit_ nonATPase_ 12</fullName>
    </submittedName>
</protein>
<evidence type="ECO:0000256" key="1">
    <source>
        <dbReference type="SAM" id="MobiDB-lite"/>
    </source>
</evidence>